<comment type="subcellular location">
    <subcellularLocation>
        <location evidence="1">Cell membrane</location>
        <topology evidence="1">Multi-pass membrane protein</topology>
    </subcellularLocation>
</comment>
<dbReference type="OrthoDB" id="9773582at2"/>
<proteinExistence type="predicted"/>
<dbReference type="GO" id="GO:0016787">
    <property type="term" value="F:hydrolase activity"/>
    <property type="evidence" value="ECO:0007669"/>
    <property type="project" value="UniProtKB-KW"/>
</dbReference>
<organism evidence="9 10">
    <name type="scientific">Hymenobacter arizonensis</name>
    <name type="common">Siccationidurans arizonensis</name>
    <dbReference type="NCBI Taxonomy" id="1227077"/>
    <lineage>
        <taxon>Bacteria</taxon>
        <taxon>Pseudomonadati</taxon>
        <taxon>Bacteroidota</taxon>
        <taxon>Cytophagia</taxon>
        <taxon>Cytophagales</taxon>
        <taxon>Hymenobacteraceae</taxon>
        <taxon>Hymenobacter</taxon>
    </lineage>
</organism>
<dbReference type="EMBL" id="FOXS01000006">
    <property type="protein sequence ID" value="SFQ72011.1"/>
    <property type="molecule type" value="Genomic_DNA"/>
</dbReference>
<dbReference type="InterPro" id="IPR000326">
    <property type="entry name" value="PAP2/HPO"/>
</dbReference>
<keyword evidence="3 7" id="KW-0812">Transmembrane</keyword>
<feature type="transmembrane region" description="Helical" evidence="7">
    <location>
        <begin position="102"/>
        <end position="123"/>
    </location>
</feature>
<keyword evidence="6 7" id="KW-0472">Membrane</keyword>
<protein>
    <submittedName>
        <fullName evidence="9">Undecaprenyl-diphosphatase</fullName>
    </submittedName>
</protein>
<accession>A0A1I6ATG7</accession>
<dbReference type="SUPFAM" id="SSF48317">
    <property type="entry name" value="Acid phosphatase/Vanadium-dependent haloperoxidase"/>
    <property type="match status" value="1"/>
</dbReference>
<dbReference type="Proteomes" id="UP000199029">
    <property type="component" value="Unassembled WGS sequence"/>
</dbReference>
<dbReference type="AlphaFoldDB" id="A0A1I6ATG7"/>
<evidence type="ECO:0000313" key="9">
    <source>
        <dbReference type="EMBL" id="SFQ72011.1"/>
    </source>
</evidence>
<keyword evidence="5 7" id="KW-1133">Transmembrane helix</keyword>
<evidence type="ECO:0000256" key="1">
    <source>
        <dbReference type="ARBA" id="ARBA00004651"/>
    </source>
</evidence>
<dbReference type="Pfam" id="PF01569">
    <property type="entry name" value="PAP2"/>
    <property type="match status" value="1"/>
</dbReference>
<evidence type="ECO:0000259" key="8">
    <source>
        <dbReference type="SMART" id="SM00014"/>
    </source>
</evidence>
<dbReference type="STRING" id="1227077.SAMN04515668_3882"/>
<feature type="transmembrane region" description="Helical" evidence="7">
    <location>
        <begin position="69"/>
        <end position="95"/>
    </location>
</feature>
<evidence type="ECO:0000256" key="2">
    <source>
        <dbReference type="ARBA" id="ARBA00022475"/>
    </source>
</evidence>
<evidence type="ECO:0000256" key="6">
    <source>
        <dbReference type="ARBA" id="ARBA00023136"/>
    </source>
</evidence>
<dbReference type="PANTHER" id="PTHR14969">
    <property type="entry name" value="SPHINGOSINE-1-PHOSPHATE PHOSPHOHYDROLASE"/>
    <property type="match status" value="1"/>
</dbReference>
<evidence type="ECO:0000313" key="10">
    <source>
        <dbReference type="Proteomes" id="UP000199029"/>
    </source>
</evidence>
<dbReference type="SMART" id="SM00014">
    <property type="entry name" value="acidPPc"/>
    <property type="match status" value="1"/>
</dbReference>
<dbReference type="InterPro" id="IPR036938">
    <property type="entry name" value="PAP2/HPO_sf"/>
</dbReference>
<sequence>MSVNWSWNNVREGLGRREKLLAVVLVGFVLPWAGFVYLAQKVWTDGGFVRDKTVLRLLYSNASPEQDRLAVALANIGDSGPMIALGVLIAGGLLLRRHGTQAWIFVASVGGSMVLTQVLKASFARPRPDLWVSIKPALTYSFPSGHAMDTAAMAVAVTFLLWHFKGHWALWVLGPLFALGVGWSRMYLGVHYPSDVLGGWLSATGWVSGVHLLTARINGLVNEPHAEAPEALPNR</sequence>
<feature type="transmembrane region" description="Helical" evidence="7">
    <location>
        <begin position="143"/>
        <end position="162"/>
    </location>
</feature>
<dbReference type="RefSeq" id="WP_092677287.1">
    <property type="nucleotide sequence ID" value="NZ_FOXS01000006.1"/>
</dbReference>
<keyword evidence="2" id="KW-1003">Cell membrane</keyword>
<dbReference type="Gene3D" id="1.20.144.10">
    <property type="entry name" value="Phosphatidic acid phosphatase type 2/haloperoxidase"/>
    <property type="match status" value="2"/>
</dbReference>
<evidence type="ECO:0000256" key="3">
    <source>
        <dbReference type="ARBA" id="ARBA00022692"/>
    </source>
</evidence>
<evidence type="ECO:0000256" key="7">
    <source>
        <dbReference type="SAM" id="Phobius"/>
    </source>
</evidence>
<feature type="domain" description="Phosphatidic acid phosphatase type 2/haloperoxidase" evidence="8">
    <location>
        <begin position="100"/>
        <end position="211"/>
    </location>
</feature>
<feature type="transmembrane region" description="Helical" evidence="7">
    <location>
        <begin position="20"/>
        <end position="39"/>
    </location>
</feature>
<dbReference type="PANTHER" id="PTHR14969:SF62">
    <property type="entry name" value="DECAPRENYLPHOSPHORYL-5-PHOSPHORIBOSE PHOSPHATASE RV3807C-RELATED"/>
    <property type="match status" value="1"/>
</dbReference>
<dbReference type="GO" id="GO:0005886">
    <property type="term" value="C:plasma membrane"/>
    <property type="evidence" value="ECO:0007669"/>
    <property type="project" value="UniProtKB-SubCell"/>
</dbReference>
<reference evidence="10" key="1">
    <citation type="submission" date="2016-10" db="EMBL/GenBank/DDBJ databases">
        <authorList>
            <person name="Varghese N."/>
            <person name="Submissions S."/>
        </authorList>
    </citation>
    <scope>NUCLEOTIDE SEQUENCE [LARGE SCALE GENOMIC DNA]</scope>
    <source>
        <strain evidence="10">OR362-8,ATCC BAA-1266,JCM 13504</strain>
    </source>
</reference>
<evidence type="ECO:0000256" key="5">
    <source>
        <dbReference type="ARBA" id="ARBA00022989"/>
    </source>
</evidence>
<dbReference type="CDD" id="cd03392">
    <property type="entry name" value="PAP2_like_2"/>
    <property type="match status" value="1"/>
</dbReference>
<gene>
    <name evidence="9" type="ORF">SAMN04515668_3882</name>
</gene>
<evidence type="ECO:0000256" key="4">
    <source>
        <dbReference type="ARBA" id="ARBA00022801"/>
    </source>
</evidence>
<keyword evidence="10" id="KW-1185">Reference proteome</keyword>
<feature type="transmembrane region" description="Helical" evidence="7">
    <location>
        <begin position="169"/>
        <end position="188"/>
    </location>
</feature>
<keyword evidence="4" id="KW-0378">Hydrolase</keyword>
<name>A0A1I6ATG7_HYMAR</name>